<feature type="transmembrane region" description="Helical" evidence="2">
    <location>
        <begin position="6"/>
        <end position="30"/>
    </location>
</feature>
<dbReference type="STRING" id="1912961.BU204_08450"/>
<proteinExistence type="predicted"/>
<dbReference type="Proteomes" id="UP000185596">
    <property type="component" value="Unassembled WGS sequence"/>
</dbReference>
<dbReference type="RefSeq" id="WP_075125006.1">
    <property type="nucleotide sequence ID" value="NZ_MSIE01000011.1"/>
</dbReference>
<gene>
    <name evidence="3" type="ORF">BU204_08450</name>
</gene>
<evidence type="ECO:0000256" key="1">
    <source>
        <dbReference type="SAM" id="MobiDB-lite"/>
    </source>
</evidence>
<evidence type="ECO:0000313" key="3">
    <source>
        <dbReference type="EMBL" id="OLF18147.1"/>
    </source>
</evidence>
<accession>A0A1Q8CUW3</accession>
<organism evidence="3 4">
    <name type="scientific">Actinophytocola xanthii</name>
    <dbReference type="NCBI Taxonomy" id="1912961"/>
    <lineage>
        <taxon>Bacteria</taxon>
        <taxon>Bacillati</taxon>
        <taxon>Actinomycetota</taxon>
        <taxon>Actinomycetes</taxon>
        <taxon>Pseudonocardiales</taxon>
        <taxon>Pseudonocardiaceae</taxon>
    </lineage>
</organism>
<keyword evidence="4" id="KW-1185">Reference proteome</keyword>
<feature type="transmembrane region" description="Helical" evidence="2">
    <location>
        <begin position="81"/>
        <end position="99"/>
    </location>
</feature>
<evidence type="ECO:0000256" key="2">
    <source>
        <dbReference type="SAM" id="Phobius"/>
    </source>
</evidence>
<comment type="caution">
    <text evidence="3">The sequence shown here is derived from an EMBL/GenBank/DDBJ whole genome shotgun (WGS) entry which is preliminary data.</text>
</comment>
<feature type="region of interest" description="Disordered" evidence="1">
    <location>
        <begin position="122"/>
        <end position="162"/>
    </location>
</feature>
<reference evidence="3 4" key="1">
    <citation type="submission" date="2016-12" db="EMBL/GenBank/DDBJ databases">
        <title>The draft genome sequence of Actinophytocola sp. 11-183.</title>
        <authorList>
            <person name="Wang W."/>
            <person name="Yuan L."/>
        </authorList>
    </citation>
    <scope>NUCLEOTIDE SEQUENCE [LARGE SCALE GENOMIC DNA]</scope>
    <source>
        <strain evidence="3 4">11-183</strain>
    </source>
</reference>
<keyword evidence="2" id="KW-0812">Transmembrane</keyword>
<protein>
    <submittedName>
        <fullName evidence="3">Uncharacterized protein</fullName>
    </submittedName>
</protein>
<sequence length="162" mass="16991">MNLTMAIVYGAIGGSLRGLLAMYGHIERWLEVRREQHGRRRRRTPARFSRSADWPAEIVGTAVQVLMAVVTAVILYGTGTVTTVVGLILGGAAAPAILAQLGQLRVVSQAVIGPVVTTQIPVDGDNRGRGSAAEPSRSLASVSGGIPEARSGGEFDQEMGDV</sequence>
<dbReference type="AlphaFoldDB" id="A0A1Q8CUW3"/>
<keyword evidence="2" id="KW-0472">Membrane</keyword>
<name>A0A1Q8CUW3_9PSEU</name>
<dbReference type="EMBL" id="MSIE01000011">
    <property type="protein sequence ID" value="OLF18147.1"/>
    <property type="molecule type" value="Genomic_DNA"/>
</dbReference>
<evidence type="ECO:0000313" key="4">
    <source>
        <dbReference type="Proteomes" id="UP000185596"/>
    </source>
</evidence>
<keyword evidence="2" id="KW-1133">Transmembrane helix</keyword>